<sequence length="81" mass="9678">MKLVGHFGCDKYFEHNADLQFHKEIIKKETLKIIQKMVEIRQITGACELAKLVNAKDIKIIQNRIWRSQNRKYLPLIEIER</sequence>
<accession>A0A923I2J9</accession>
<name>A0A923I2J9_9FIRM</name>
<dbReference type="Proteomes" id="UP000616595">
    <property type="component" value="Unassembled WGS sequence"/>
</dbReference>
<protein>
    <submittedName>
        <fullName evidence="1">Uncharacterized protein</fullName>
    </submittedName>
</protein>
<keyword evidence="2" id="KW-1185">Reference proteome</keyword>
<reference evidence="1" key="2">
    <citation type="submission" date="2020-10" db="EMBL/GenBank/DDBJ databases">
        <title>Comparative genomics of the Acetobacterium genus.</title>
        <authorList>
            <person name="Marshall C."/>
            <person name="May H."/>
            <person name="Norman S."/>
        </authorList>
    </citation>
    <scope>NUCLEOTIDE SEQUENCE</scope>
    <source>
        <strain evidence="1">DER-2019</strain>
    </source>
</reference>
<evidence type="ECO:0000313" key="2">
    <source>
        <dbReference type="Proteomes" id="UP000616595"/>
    </source>
</evidence>
<proteinExistence type="predicted"/>
<organism evidence="1 2">
    <name type="scientific">Acetobacterium paludosum</name>
    <dbReference type="NCBI Taxonomy" id="52693"/>
    <lineage>
        <taxon>Bacteria</taxon>
        <taxon>Bacillati</taxon>
        <taxon>Bacillota</taxon>
        <taxon>Clostridia</taxon>
        <taxon>Eubacteriales</taxon>
        <taxon>Eubacteriaceae</taxon>
        <taxon>Acetobacterium</taxon>
    </lineage>
</organism>
<dbReference type="AlphaFoldDB" id="A0A923I2J9"/>
<comment type="caution">
    <text evidence="1">The sequence shown here is derived from an EMBL/GenBank/DDBJ whole genome shotgun (WGS) entry which is preliminary data.</text>
</comment>
<dbReference type="EMBL" id="WJBD01000006">
    <property type="protein sequence ID" value="MBC3887925.1"/>
    <property type="molecule type" value="Genomic_DNA"/>
</dbReference>
<gene>
    <name evidence="1" type="ORF">GH810_06335</name>
</gene>
<dbReference type="RefSeq" id="WP_148566154.1">
    <property type="nucleotide sequence ID" value="NZ_RXYA01000003.1"/>
</dbReference>
<evidence type="ECO:0000313" key="1">
    <source>
        <dbReference type="EMBL" id="MBC3887925.1"/>
    </source>
</evidence>
<reference evidence="1" key="1">
    <citation type="submission" date="2019-10" db="EMBL/GenBank/DDBJ databases">
        <authorList>
            <person name="Ross D.E."/>
            <person name="Gulliver D."/>
        </authorList>
    </citation>
    <scope>NUCLEOTIDE SEQUENCE</scope>
    <source>
        <strain evidence="1">DER-2019</strain>
    </source>
</reference>